<accession>H5XVH8</accession>
<keyword evidence="1" id="KW-0812">Transmembrane</keyword>
<name>H5XVH8_9FIRM</name>
<proteinExistence type="predicted"/>
<keyword evidence="1" id="KW-1133">Transmembrane helix</keyword>
<dbReference type="EMBL" id="CM001441">
    <property type="protein sequence ID" value="EHQ90061.1"/>
    <property type="molecule type" value="Genomic_DNA"/>
</dbReference>
<feature type="transmembrane region" description="Helical" evidence="1">
    <location>
        <begin position="17"/>
        <end position="37"/>
    </location>
</feature>
<dbReference type="Proteomes" id="UP000005104">
    <property type="component" value="Chromosome"/>
</dbReference>
<gene>
    <name evidence="2" type="ORF">DesyoDRAFT_3016</name>
</gene>
<sequence>MTFGGTGDGACGGGSNWLSGIAVVVVIILLLIAMGIVF</sequence>
<evidence type="ECO:0000313" key="3">
    <source>
        <dbReference type="Proteomes" id="UP000005104"/>
    </source>
</evidence>
<evidence type="ECO:0000256" key="1">
    <source>
        <dbReference type="SAM" id="Phobius"/>
    </source>
</evidence>
<protein>
    <submittedName>
        <fullName evidence="2">Uncharacterized protein</fullName>
    </submittedName>
</protein>
<keyword evidence="1" id="KW-0472">Membrane</keyword>
<dbReference type="HOGENOM" id="CLU_211423_1_0_9"/>
<dbReference type="STRING" id="768710.DesyoDRAFT_3016"/>
<organism evidence="2 3">
    <name type="scientific">Desulfosporosinus youngiae DSM 17734</name>
    <dbReference type="NCBI Taxonomy" id="768710"/>
    <lineage>
        <taxon>Bacteria</taxon>
        <taxon>Bacillati</taxon>
        <taxon>Bacillota</taxon>
        <taxon>Clostridia</taxon>
        <taxon>Eubacteriales</taxon>
        <taxon>Desulfitobacteriaceae</taxon>
        <taxon>Desulfosporosinus</taxon>
    </lineage>
</organism>
<dbReference type="AlphaFoldDB" id="H5XVH8"/>
<evidence type="ECO:0000313" key="2">
    <source>
        <dbReference type="EMBL" id="EHQ90061.1"/>
    </source>
</evidence>
<keyword evidence="3" id="KW-1185">Reference proteome</keyword>
<reference evidence="2 3" key="1">
    <citation type="submission" date="2011-11" db="EMBL/GenBank/DDBJ databases">
        <title>The Noncontiguous Finished genome of Desulfosporosinus youngiae DSM 17734.</title>
        <authorList>
            <consortium name="US DOE Joint Genome Institute (JGI-PGF)"/>
            <person name="Lucas S."/>
            <person name="Han J."/>
            <person name="Lapidus A."/>
            <person name="Cheng J.-F."/>
            <person name="Goodwin L."/>
            <person name="Pitluck S."/>
            <person name="Peters L."/>
            <person name="Ovchinnikova G."/>
            <person name="Lu M."/>
            <person name="Land M.L."/>
            <person name="Hauser L."/>
            <person name="Pester M."/>
            <person name="Spring S."/>
            <person name="Ollivier B."/>
            <person name="Rattei T."/>
            <person name="Klenk H.-P."/>
            <person name="Wagner M."/>
            <person name="Loy A."/>
            <person name="Woyke T.J."/>
        </authorList>
    </citation>
    <scope>NUCLEOTIDE SEQUENCE [LARGE SCALE GENOMIC DNA]</scope>
    <source>
        <strain evidence="2 3">DSM 17734</strain>
    </source>
</reference>